<feature type="transmembrane region" description="Helical" evidence="7">
    <location>
        <begin position="319"/>
        <end position="343"/>
    </location>
</feature>
<feature type="transmembrane region" description="Helical" evidence="7">
    <location>
        <begin position="79"/>
        <end position="98"/>
    </location>
</feature>
<dbReference type="InterPro" id="IPR036259">
    <property type="entry name" value="MFS_trans_sf"/>
</dbReference>
<evidence type="ECO:0000256" key="1">
    <source>
        <dbReference type="ARBA" id="ARBA00004127"/>
    </source>
</evidence>
<feature type="transmembrane region" description="Helical" evidence="7">
    <location>
        <begin position="230"/>
        <end position="253"/>
    </location>
</feature>
<feature type="transmembrane region" description="Helical" evidence="7">
    <location>
        <begin position="288"/>
        <end position="307"/>
    </location>
</feature>
<keyword evidence="3" id="KW-0813">Transport</keyword>
<evidence type="ECO:0000256" key="2">
    <source>
        <dbReference type="ARBA" id="ARBA00008335"/>
    </source>
</evidence>
<dbReference type="GO" id="GO:0016020">
    <property type="term" value="C:membrane"/>
    <property type="evidence" value="ECO:0007669"/>
    <property type="project" value="TreeGrafter"/>
</dbReference>
<dbReference type="GO" id="GO:0012505">
    <property type="term" value="C:endomembrane system"/>
    <property type="evidence" value="ECO:0007669"/>
    <property type="project" value="UniProtKB-SubCell"/>
</dbReference>
<evidence type="ECO:0000313" key="9">
    <source>
        <dbReference type="Proteomes" id="UP000484842"/>
    </source>
</evidence>
<dbReference type="Gene3D" id="1.20.1250.20">
    <property type="entry name" value="MFS general substrate transporter like domains"/>
    <property type="match status" value="1"/>
</dbReference>
<dbReference type="GO" id="GO:0022857">
    <property type="term" value="F:transmembrane transporter activity"/>
    <property type="evidence" value="ECO:0007669"/>
    <property type="project" value="InterPro"/>
</dbReference>
<feature type="transmembrane region" description="Helical" evidence="7">
    <location>
        <begin position="201"/>
        <end position="224"/>
    </location>
</feature>
<evidence type="ECO:0000313" key="8">
    <source>
        <dbReference type="EMBL" id="MPY65230.1"/>
    </source>
</evidence>
<feature type="transmembrane region" description="Helical" evidence="7">
    <location>
        <begin position="265"/>
        <end position="282"/>
    </location>
</feature>
<dbReference type="InterPro" id="IPR011701">
    <property type="entry name" value="MFS"/>
</dbReference>
<dbReference type="RefSeq" id="WP_152868117.1">
    <property type="nucleotide sequence ID" value="NZ_WBSL01000001.1"/>
</dbReference>
<keyword evidence="4 7" id="KW-0812">Transmembrane</keyword>
<keyword evidence="9" id="KW-1185">Reference proteome</keyword>
<evidence type="ECO:0000256" key="4">
    <source>
        <dbReference type="ARBA" id="ARBA00022692"/>
    </source>
</evidence>
<gene>
    <name evidence="8" type="ORF">F8S09_00785</name>
</gene>
<dbReference type="EMBL" id="WBSL01000001">
    <property type="protein sequence ID" value="MPY65230.1"/>
    <property type="molecule type" value="Genomic_DNA"/>
</dbReference>
<comment type="caution">
    <text evidence="8">The sequence shown here is derived from an EMBL/GenBank/DDBJ whole genome shotgun (WGS) entry which is preliminary data.</text>
</comment>
<feature type="transmembrane region" description="Helical" evidence="7">
    <location>
        <begin position="104"/>
        <end position="126"/>
    </location>
</feature>
<keyword evidence="5 7" id="KW-1133">Transmembrane helix</keyword>
<protein>
    <submittedName>
        <fullName evidence="8">MFS transporter</fullName>
    </submittedName>
</protein>
<feature type="transmembrane region" description="Helical" evidence="7">
    <location>
        <begin position="161"/>
        <end position="181"/>
    </location>
</feature>
<evidence type="ECO:0000256" key="3">
    <source>
        <dbReference type="ARBA" id="ARBA00022448"/>
    </source>
</evidence>
<dbReference type="AlphaFoldDB" id="A0A7X1TQ42"/>
<feature type="transmembrane region" description="Helical" evidence="7">
    <location>
        <begin position="349"/>
        <end position="370"/>
    </location>
</feature>
<evidence type="ECO:0000256" key="5">
    <source>
        <dbReference type="ARBA" id="ARBA00022989"/>
    </source>
</evidence>
<comment type="similarity">
    <text evidence="2">Belongs to the major facilitator superfamily.</text>
</comment>
<accession>A0A7X1TQ42</accession>
<dbReference type="PANTHER" id="PTHR23514">
    <property type="entry name" value="BYPASS OF STOP CODON PROTEIN 6"/>
    <property type="match status" value="1"/>
</dbReference>
<comment type="subcellular location">
    <subcellularLocation>
        <location evidence="1">Endomembrane system</location>
        <topology evidence="1">Multi-pass membrane protein</topology>
    </subcellularLocation>
</comment>
<dbReference type="SUPFAM" id="SSF103473">
    <property type="entry name" value="MFS general substrate transporter"/>
    <property type="match status" value="1"/>
</dbReference>
<evidence type="ECO:0000256" key="7">
    <source>
        <dbReference type="SAM" id="Phobius"/>
    </source>
</evidence>
<reference evidence="8 9" key="1">
    <citation type="submission" date="2019-10" db="EMBL/GenBank/DDBJ databases">
        <title>Deinococcus sp. isolated from soil.</title>
        <authorList>
            <person name="Li Y."/>
            <person name="Wang J."/>
        </authorList>
    </citation>
    <scope>NUCLEOTIDE SEQUENCE [LARGE SCALE GENOMIC DNA]</scope>
    <source>
        <strain evidence="8 9">SDU3-2</strain>
    </source>
</reference>
<dbReference type="Proteomes" id="UP000484842">
    <property type="component" value="Unassembled WGS sequence"/>
</dbReference>
<organism evidence="8 9">
    <name type="scientific">Deinococcus terrestris</name>
    <dbReference type="NCBI Taxonomy" id="2651870"/>
    <lineage>
        <taxon>Bacteria</taxon>
        <taxon>Thermotogati</taxon>
        <taxon>Deinococcota</taxon>
        <taxon>Deinococci</taxon>
        <taxon>Deinococcales</taxon>
        <taxon>Deinococcaceae</taxon>
        <taxon>Deinococcus</taxon>
    </lineage>
</organism>
<feature type="transmembrane region" description="Helical" evidence="7">
    <location>
        <begin position="133"/>
        <end position="155"/>
    </location>
</feature>
<dbReference type="InterPro" id="IPR051788">
    <property type="entry name" value="MFS_Transporter"/>
</dbReference>
<dbReference type="Pfam" id="PF07690">
    <property type="entry name" value="MFS_1"/>
    <property type="match status" value="1"/>
</dbReference>
<keyword evidence="6 7" id="KW-0472">Membrane</keyword>
<evidence type="ECO:0000256" key="6">
    <source>
        <dbReference type="ARBA" id="ARBA00023136"/>
    </source>
</evidence>
<feature type="transmembrane region" description="Helical" evidence="7">
    <location>
        <begin position="49"/>
        <end position="72"/>
    </location>
</feature>
<name>A0A7X1TQ42_9DEIO</name>
<dbReference type="PANTHER" id="PTHR23514:SF3">
    <property type="entry name" value="BYPASS OF STOP CODON PROTEIN 6"/>
    <property type="match status" value="1"/>
</dbReference>
<sequence length="375" mass="36547">MSAVPAPPRLTASLLAPGAVAFLTLGVLQAMYGAAFPLFQERYGVGAGVVGWVASAHFLGSASAPPLVGLALGRVSVRAMTVAGALVLALGVLGVAVAPTWPLVVAAALVGGLGLGAVSAAVNAAYASIGTRAANLVNAVFGVGSILAPLLVLWLGGASLAWPFVVVAGLSLLTILATRIWGVPGLRPPAAGTQAARPGPLLVLFALVLGLYVGLEVGFGAWLARHLGSVGFAAPALILSGYWGGLTLGRVLTGLVGGRIAPAKLVLASAALATLAALAATIPALAPAAYVLAGLSLGPVFGTTLAWTASRLPARQVPYLLVAGSAGGVLAPAGLGALVAAFGAEAVPLALAALGLGLTGVVALTARVSARSRPA</sequence>
<proteinExistence type="inferred from homology"/>